<comment type="caution">
    <text evidence="2">The sequence shown here is derived from an EMBL/GenBank/DDBJ whole genome shotgun (WGS) entry which is preliminary data.</text>
</comment>
<evidence type="ECO:0000313" key="2">
    <source>
        <dbReference type="EMBL" id="MBW8638743.1"/>
    </source>
</evidence>
<feature type="signal peptide" evidence="1">
    <location>
        <begin position="1"/>
        <end position="29"/>
    </location>
</feature>
<evidence type="ECO:0000256" key="1">
    <source>
        <dbReference type="SAM" id="SignalP"/>
    </source>
</evidence>
<dbReference type="Proteomes" id="UP001196509">
    <property type="component" value="Unassembled WGS sequence"/>
</dbReference>
<sequence length="114" mass="12146">MFANIIKTVAVTTMIGLGAAATTATPAAAGGVGINIQFGAPGYGPGPYWGPKHGPKGGYCKNYKALQKAHWYGVKKAYVVKKTPYKVVVKGWSKGYKRKVVLANNWNCPVLAVY</sequence>
<protein>
    <recommendedName>
        <fullName evidence="4">Lactococcin 972 family bacteriocin</fullName>
    </recommendedName>
</protein>
<evidence type="ECO:0000313" key="3">
    <source>
        <dbReference type="Proteomes" id="UP001196509"/>
    </source>
</evidence>
<name>A0AAE2ZQR1_9HYPH</name>
<dbReference type="AlphaFoldDB" id="A0AAE2ZQR1"/>
<proteinExistence type="predicted"/>
<keyword evidence="1" id="KW-0732">Signal</keyword>
<gene>
    <name evidence="2" type="ORF">K1W69_16220</name>
</gene>
<accession>A0AAE2ZQR1</accession>
<feature type="chain" id="PRO_5042118573" description="Lactococcin 972 family bacteriocin" evidence="1">
    <location>
        <begin position="30"/>
        <end position="114"/>
    </location>
</feature>
<evidence type="ECO:0008006" key="4">
    <source>
        <dbReference type="Google" id="ProtNLM"/>
    </source>
</evidence>
<organism evidence="2 3">
    <name type="scientific">Flavimaribacter sediminis</name>
    <dbReference type="NCBI Taxonomy" id="2865987"/>
    <lineage>
        <taxon>Bacteria</taxon>
        <taxon>Pseudomonadati</taxon>
        <taxon>Pseudomonadota</taxon>
        <taxon>Alphaproteobacteria</taxon>
        <taxon>Hyphomicrobiales</taxon>
        <taxon>Rhizobiaceae</taxon>
        <taxon>Flavimaribacter</taxon>
    </lineage>
</organism>
<dbReference type="RefSeq" id="WP_220229477.1">
    <property type="nucleotide sequence ID" value="NZ_JAICBX010000003.1"/>
</dbReference>
<reference evidence="2" key="1">
    <citation type="submission" date="2021-08" db="EMBL/GenBank/DDBJ databases">
        <title>Hoeflea bacterium WL0058 sp. nov., isolated from the sediment.</title>
        <authorList>
            <person name="Wang L."/>
            <person name="Zhang D."/>
        </authorList>
    </citation>
    <scope>NUCLEOTIDE SEQUENCE</scope>
    <source>
        <strain evidence="2">WL0058</strain>
    </source>
</reference>
<dbReference type="EMBL" id="JAICBX010000003">
    <property type="protein sequence ID" value="MBW8638743.1"/>
    <property type="molecule type" value="Genomic_DNA"/>
</dbReference>
<keyword evidence="3" id="KW-1185">Reference proteome</keyword>